<evidence type="ECO:0000313" key="1">
    <source>
        <dbReference type="EMBL" id="JAH35255.1"/>
    </source>
</evidence>
<reference evidence="1" key="2">
    <citation type="journal article" date="2015" name="Fish Shellfish Immunol.">
        <title>Early steps in the European eel (Anguilla anguilla)-Vibrio vulnificus interaction in the gills: Role of the RtxA13 toxin.</title>
        <authorList>
            <person name="Callol A."/>
            <person name="Pajuelo D."/>
            <person name="Ebbesson L."/>
            <person name="Teles M."/>
            <person name="MacKenzie S."/>
            <person name="Amaro C."/>
        </authorList>
    </citation>
    <scope>NUCLEOTIDE SEQUENCE</scope>
</reference>
<name>A0A0E9S3N8_ANGAN</name>
<organism evidence="1">
    <name type="scientific">Anguilla anguilla</name>
    <name type="common">European freshwater eel</name>
    <name type="synonym">Muraena anguilla</name>
    <dbReference type="NCBI Taxonomy" id="7936"/>
    <lineage>
        <taxon>Eukaryota</taxon>
        <taxon>Metazoa</taxon>
        <taxon>Chordata</taxon>
        <taxon>Craniata</taxon>
        <taxon>Vertebrata</taxon>
        <taxon>Euteleostomi</taxon>
        <taxon>Actinopterygii</taxon>
        <taxon>Neopterygii</taxon>
        <taxon>Teleostei</taxon>
        <taxon>Anguilliformes</taxon>
        <taxon>Anguillidae</taxon>
        <taxon>Anguilla</taxon>
    </lineage>
</organism>
<reference evidence="1" key="1">
    <citation type="submission" date="2014-11" db="EMBL/GenBank/DDBJ databases">
        <authorList>
            <person name="Amaro Gonzalez C."/>
        </authorList>
    </citation>
    <scope>NUCLEOTIDE SEQUENCE</scope>
</reference>
<protein>
    <submittedName>
        <fullName evidence="1">Uncharacterized protein</fullName>
    </submittedName>
</protein>
<dbReference type="AlphaFoldDB" id="A0A0E9S3N8"/>
<sequence length="17" mass="2116">MKPHSIRSLSRDVWTFR</sequence>
<proteinExistence type="predicted"/>
<dbReference type="EMBL" id="GBXM01073322">
    <property type="protein sequence ID" value="JAH35255.1"/>
    <property type="molecule type" value="Transcribed_RNA"/>
</dbReference>
<accession>A0A0E9S3N8</accession>